<dbReference type="InterPro" id="IPR001138">
    <property type="entry name" value="Zn2Cys6_DnaBD"/>
</dbReference>
<dbReference type="Proteomes" id="UP000237631">
    <property type="component" value="Unassembled WGS sequence"/>
</dbReference>
<feature type="compositionally biased region" description="Polar residues" evidence="4">
    <location>
        <begin position="829"/>
        <end position="841"/>
    </location>
</feature>
<dbReference type="CDD" id="cd00067">
    <property type="entry name" value="GAL4"/>
    <property type="match status" value="1"/>
</dbReference>
<gene>
    <name evidence="6" type="ORF">CBER1_09481</name>
</gene>
<dbReference type="Pfam" id="PF04082">
    <property type="entry name" value="Fungal_trans"/>
    <property type="match status" value="1"/>
</dbReference>
<evidence type="ECO:0000313" key="7">
    <source>
        <dbReference type="Proteomes" id="UP000237631"/>
    </source>
</evidence>
<dbReference type="GO" id="GO:0000981">
    <property type="term" value="F:DNA-binding transcription factor activity, RNA polymerase II-specific"/>
    <property type="evidence" value="ECO:0007669"/>
    <property type="project" value="InterPro"/>
</dbReference>
<feature type="coiled-coil region" evidence="3">
    <location>
        <begin position="171"/>
        <end position="198"/>
    </location>
</feature>
<dbReference type="PROSITE" id="PS00463">
    <property type="entry name" value="ZN2_CY6_FUNGAL_1"/>
    <property type="match status" value="1"/>
</dbReference>
<evidence type="ECO:0000256" key="3">
    <source>
        <dbReference type="SAM" id="Coils"/>
    </source>
</evidence>
<evidence type="ECO:0000259" key="5">
    <source>
        <dbReference type="PROSITE" id="PS50048"/>
    </source>
</evidence>
<keyword evidence="7" id="KW-1185">Reference proteome</keyword>
<dbReference type="CDD" id="cd12148">
    <property type="entry name" value="fungal_TF_MHR"/>
    <property type="match status" value="1"/>
</dbReference>
<dbReference type="InterPro" id="IPR036864">
    <property type="entry name" value="Zn2-C6_fun-type_DNA-bd_sf"/>
</dbReference>
<dbReference type="SMART" id="SM00906">
    <property type="entry name" value="Fungal_trans"/>
    <property type="match status" value="1"/>
</dbReference>
<protein>
    <recommendedName>
        <fullName evidence="5">Zn(2)-C6 fungal-type domain-containing protein</fullName>
    </recommendedName>
</protein>
<dbReference type="STRING" id="357750.A0A2S6CNY8"/>
<name>A0A2S6CNY8_9PEZI</name>
<dbReference type="SUPFAM" id="SSF57701">
    <property type="entry name" value="Zn2/Cys6 DNA-binding domain"/>
    <property type="match status" value="1"/>
</dbReference>
<keyword evidence="3" id="KW-0175">Coiled coil</keyword>
<dbReference type="SMART" id="SM00066">
    <property type="entry name" value="GAL4"/>
    <property type="match status" value="1"/>
</dbReference>
<dbReference type="Gene3D" id="4.10.240.10">
    <property type="entry name" value="Zn(2)-C6 fungal-type DNA-binding domain"/>
    <property type="match status" value="1"/>
</dbReference>
<dbReference type="AlphaFoldDB" id="A0A2S6CNY8"/>
<feature type="compositionally biased region" description="Pro residues" evidence="4">
    <location>
        <begin position="813"/>
        <end position="823"/>
    </location>
</feature>
<keyword evidence="2" id="KW-0539">Nucleus</keyword>
<feature type="region of interest" description="Disordered" evidence="4">
    <location>
        <begin position="1"/>
        <end position="70"/>
    </location>
</feature>
<feature type="domain" description="Zn(2)-C6 fungal-type" evidence="5">
    <location>
        <begin position="133"/>
        <end position="164"/>
    </location>
</feature>
<evidence type="ECO:0000256" key="2">
    <source>
        <dbReference type="ARBA" id="ARBA00023242"/>
    </source>
</evidence>
<dbReference type="PANTHER" id="PTHR46910">
    <property type="entry name" value="TRANSCRIPTION FACTOR PDR1"/>
    <property type="match status" value="1"/>
</dbReference>
<organism evidence="6 7">
    <name type="scientific">Cercospora berteroae</name>
    <dbReference type="NCBI Taxonomy" id="357750"/>
    <lineage>
        <taxon>Eukaryota</taxon>
        <taxon>Fungi</taxon>
        <taxon>Dikarya</taxon>
        <taxon>Ascomycota</taxon>
        <taxon>Pezizomycotina</taxon>
        <taxon>Dothideomycetes</taxon>
        <taxon>Dothideomycetidae</taxon>
        <taxon>Mycosphaerellales</taxon>
        <taxon>Mycosphaerellaceae</taxon>
        <taxon>Cercospora</taxon>
    </lineage>
</organism>
<feature type="region of interest" description="Disordered" evidence="4">
    <location>
        <begin position="767"/>
        <end position="863"/>
    </location>
</feature>
<evidence type="ECO:0000256" key="4">
    <source>
        <dbReference type="SAM" id="MobiDB-lite"/>
    </source>
</evidence>
<proteinExistence type="predicted"/>
<sequence>MDSSNTPTPQQEPPGVSRGPAPYPSSAPSHGANSVPHTGSPYPPPLPEHHQQQQQQQFRAPSPAMMQPAPNAVHQQQFGYMPAPPPGQGLMPDAYMNNESVMSTQGMSAAHTSAAALSAQQKRAYRQRRKDPSCDACRERKVKCDATDTSSCSECSSRGVKCQFTKETNRRMSSIKQVQDLEKQLSMAKQQINQLRGMVQESGNPSIPSTSNAPVLQLPEHLAKERRPSPPLMEGFDEVRQNIRTYGKGIFKPPPPYHQFGPQPTFPHSNHPLPPKNVAEHLIANYRASVHLYAPHLHMPTFMQEFEDLYRTGSFQQSRHIWVALFYAVLACGTLGDPAPTNPNEESAGAQYLNHCITSMNTWCDELTVDHVRSTLLVSIYFVELNLRSAAWVWLGSAVRIAQDIGLQTDHGPYSPMDLEMRRRVWWSLYNWDRVVSMELGRPLMIDDNDYDVSEPVPVDDEFIRPNGIVMPPSNQPPTNGLLAMILVTRTTAQIKKTLKSPTINPSTLATCDEHFRSIVASWPEPFVNTSQTPLDPRLLTAASCVQVQMFHLHRHNLSPACRMADRQDAMERCANIGKDTAHYIQRTMQHPATSIQQGYMSPAHLATWGSMIRTMAPGFFCVFLWRCLLVLTLRGEFGAALMLTHVSVAVGDLRKVNVACGRNLAFFLDKLIEKMRAGANQQQLQTDEELLAYASGDMQGSMHYSWAWTGSEARMNVHQQQVVVNGHPGDKPVLAAEQLSTSTLTEQEARDWGGWEHIQRTLSQLEEHQKGPSNPPQASQQAPSPSAPPAPTTAGHQAPYPPPQPSQSTGPPSYPSHPPQPSISPNSHNGQQNSQANTNGMGNGPSANGAPGSSRISIQDIM</sequence>
<dbReference type="GO" id="GO:0003677">
    <property type="term" value="F:DNA binding"/>
    <property type="evidence" value="ECO:0007669"/>
    <property type="project" value="InterPro"/>
</dbReference>
<evidence type="ECO:0000313" key="6">
    <source>
        <dbReference type="EMBL" id="PPJ61417.1"/>
    </source>
</evidence>
<dbReference type="GO" id="GO:0008270">
    <property type="term" value="F:zinc ion binding"/>
    <property type="evidence" value="ECO:0007669"/>
    <property type="project" value="InterPro"/>
</dbReference>
<accession>A0A2S6CNY8</accession>
<dbReference type="GO" id="GO:0006351">
    <property type="term" value="P:DNA-templated transcription"/>
    <property type="evidence" value="ECO:0007669"/>
    <property type="project" value="InterPro"/>
</dbReference>
<reference evidence="7" key="1">
    <citation type="journal article" date="2017" name="bioRxiv">
        <title>Conservation of a gene cluster reveals novel cercosporin biosynthetic mechanisms and extends production to the genus Colletotrichum.</title>
        <authorList>
            <person name="de Jonge R."/>
            <person name="Ebert M.K."/>
            <person name="Huitt-Roehl C.R."/>
            <person name="Pal P."/>
            <person name="Suttle J.C."/>
            <person name="Spanner R.E."/>
            <person name="Neubauer J.D."/>
            <person name="Jurick W.M.II."/>
            <person name="Stott K.A."/>
            <person name="Secor G.A."/>
            <person name="Thomma B.P.H.J."/>
            <person name="Van de Peer Y."/>
            <person name="Townsend C.A."/>
            <person name="Bolton M.D."/>
        </authorList>
    </citation>
    <scope>NUCLEOTIDE SEQUENCE [LARGE SCALE GENOMIC DNA]</scope>
    <source>
        <strain evidence="7">CBS538.71</strain>
    </source>
</reference>
<feature type="compositionally biased region" description="Polar residues" evidence="4">
    <location>
        <begin position="26"/>
        <end position="37"/>
    </location>
</feature>
<dbReference type="InterPro" id="IPR050987">
    <property type="entry name" value="AtrR-like"/>
</dbReference>
<dbReference type="Pfam" id="PF00172">
    <property type="entry name" value="Zn_clus"/>
    <property type="match status" value="1"/>
</dbReference>
<evidence type="ECO:0000256" key="1">
    <source>
        <dbReference type="ARBA" id="ARBA00022723"/>
    </source>
</evidence>
<comment type="caution">
    <text evidence="6">The sequence shown here is derived from an EMBL/GenBank/DDBJ whole genome shotgun (WGS) entry which is preliminary data.</text>
</comment>
<dbReference type="InterPro" id="IPR007219">
    <property type="entry name" value="XnlR_reg_dom"/>
</dbReference>
<dbReference type="EMBL" id="PNEN01000003">
    <property type="protein sequence ID" value="PPJ61417.1"/>
    <property type="molecule type" value="Genomic_DNA"/>
</dbReference>
<dbReference type="PANTHER" id="PTHR46910:SF1">
    <property type="entry name" value="MISCELLANEOUS ZN(II)2CYS6 TRANSCRIPTION FACTOR (EUROFUNG)-RELATED"/>
    <property type="match status" value="1"/>
</dbReference>
<dbReference type="PROSITE" id="PS50048">
    <property type="entry name" value="ZN2_CY6_FUNGAL_2"/>
    <property type="match status" value="1"/>
</dbReference>
<dbReference type="OrthoDB" id="2110361at2759"/>
<keyword evidence="1" id="KW-0479">Metal-binding</keyword>